<proteinExistence type="predicted"/>
<evidence type="ECO:0000313" key="2">
    <source>
        <dbReference type="Proteomes" id="UP000827892"/>
    </source>
</evidence>
<sequence length="304" mass="35717">MTQNSENLENIVFQHDFQIAPDAKFESMFNFHCFGISWKIQLLGRRHGLAVELFCLNEYLKPEVREFRFCLVKDSKIRSDWKNVITISKFEIPRSFTWAEAKRYAVDNMLSIEFRIEIMKNRDIYIPKENRIHPMHERNVSVFEKLERVENDYTEIQLPKSPTRLLHELLKVSGEIELQVPCPTCGSDIVLLADESTTFGCSNENCQVRRKRALTETERRRIGCFEPLPIGIPSKIPCMRCDCSKMSLEIYRSSSKSGRFHYRCSLKRCRARRVFSKQELDILQIVCNTKSSADEFQELLKEVK</sequence>
<evidence type="ECO:0000313" key="1">
    <source>
        <dbReference type="EMBL" id="ULU13028.1"/>
    </source>
</evidence>
<protein>
    <submittedName>
        <fullName evidence="1">Uncharacterized protein</fullName>
    </submittedName>
</protein>
<reference evidence="1 2" key="1">
    <citation type="submission" date="2022-05" db="EMBL/GenBank/DDBJ databases">
        <title>Chromosome-level reference genomes for two strains of Caenorhabditis briggsae: an improved platform for comparative genomics.</title>
        <authorList>
            <person name="Stevens L."/>
            <person name="Andersen E.C."/>
        </authorList>
    </citation>
    <scope>NUCLEOTIDE SEQUENCE [LARGE SCALE GENOMIC DNA]</scope>
    <source>
        <strain evidence="1">QX1410_ONT</strain>
        <tissue evidence="1">Whole-organism</tissue>
    </source>
</reference>
<dbReference type="Proteomes" id="UP000827892">
    <property type="component" value="Chromosome I"/>
</dbReference>
<gene>
    <name evidence="1" type="ORF">L3Y34_015908</name>
</gene>
<dbReference type="AlphaFoldDB" id="A0AAE9DUZ6"/>
<organism evidence="1 2">
    <name type="scientific">Caenorhabditis briggsae</name>
    <dbReference type="NCBI Taxonomy" id="6238"/>
    <lineage>
        <taxon>Eukaryota</taxon>
        <taxon>Metazoa</taxon>
        <taxon>Ecdysozoa</taxon>
        <taxon>Nematoda</taxon>
        <taxon>Chromadorea</taxon>
        <taxon>Rhabditida</taxon>
        <taxon>Rhabditina</taxon>
        <taxon>Rhabditomorpha</taxon>
        <taxon>Rhabditoidea</taxon>
        <taxon>Rhabditidae</taxon>
        <taxon>Peloderinae</taxon>
        <taxon>Caenorhabditis</taxon>
    </lineage>
</organism>
<accession>A0AAE9DUZ6</accession>
<name>A0AAE9DUZ6_CAEBR</name>
<dbReference type="EMBL" id="CP090891">
    <property type="protein sequence ID" value="ULU13028.1"/>
    <property type="molecule type" value="Genomic_DNA"/>
</dbReference>